<proteinExistence type="predicted"/>
<keyword evidence="1" id="KW-0812">Transmembrane</keyword>
<sequence>MVVYISIFFILVATLLIYFLFLDSDMDVKRRTRDHFNVSILSPVNPKTVRATILTDLPLKSDINSVVSFLKKRDLVVTDKKGFNQPQKSRSVCILLSEKLLCYIPLSHEKFNLNFSRLGGYRIQFFFDDQKQLKEVEVEEDRVFL</sequence>
<feature type="transmembrane region" description="Helical" evidence="1">
    <location>
        <begin position="6"/>
        <end position="23"/>
    </location>
</feature>
<organism evidence="2 3">
    <name type="scientific">Lusitaniella coriacea LEGE 07157</name>
    <dbReference type="NCBI Taxonomy" id="945747"/>
    <lineage>
        <taxon>Bacteria</taxon>
        <taxon>Bacillati</taxon>
        <taxon>Cyanobacteriota</taxon>
        <taxon>Cyanophyceae</taxon>
        <taxon>Spirulinales</taxon>
        <taxon>Lusitaniellaceae</taxon>
        <taxon>Lusitaniella</taxon>
    </lineage>
</organism>
<name>A0A8J7E173_9CYAN</name>
<reference evidence="2" key="1">
    <citation type="submission" date="2020-10" db="EMBL/GenBank/DDBJ databases">
        <authorList>
            <person name="Castelo-Branco R."/>
            <person name="Eusebio N."/>
            <person name="Adriana R."/>
            <person name="Vieira A."/>
            <person name="Brugerolle De Fraissinette N."/>
            <person name="Rezende De Castro R."/>
            <person name="Schneider M.P."/>
            <person name="Vasconcelos V."/>
            <person name="Leao P.N."/>
        </authorList>
    </citation>
    <scope>NUCLEOTIDE SEQUENCE</scope>
    <source>
        <strain evidence="2">LEGE 07157</strain>
    </source>
</reference>
<evidence type="ECO:0000313" key="3">
    <source>
        <dbReference type="Proteomes" id="UP000654482"/>
    </source>
</evidence>
<keyword evidence="3" id="KW-1185">Reference proteome</keyword>
<accession>A0A8J7E173</accession>
<keyword evidence="1" id="KW-0472">Membrane</keyword>
<protein>
    <submittedName>
        <fullName evidence="2">Uncharacterized protein</fullName>
    </submittedName>
</protein>
<dbReference type="AlphaFoldDB" id="A0A8J7E173"/>
<evidence type="ECO:0000256" key="1">
    <source>
        <dbReference type="SAM" id="Phobius"/>
    </source>
</evidence>
<gene>
    <name evidence="2" type="ORF">IQ249_16445</name>
</gene>
<comment type="caution">
    <text evidence="2">The sequence shown here is derived from an EMBL/GenBank/DDBJ whole genome shotgun (WGS) entry which is preliminary data.</text>
</comment>
<dbReference type="EMBL" id="JADEWZ010000026">
    <property type="protein sequence ID" value="MBE9117491.1"/>
    <property type="molecule type" value="Genomic_DNA"/>
</dbReference>
<dbReference type="RefSeq" id="WP_194030581.1">
    <property type="nucleotide sequence ID" value="NZ_JADEWZ010000026.1"/>
</dbReference>
<evidence type="ECO:0000313" key="2">
    <source>
        <dbReference type="EMBL" id="MBE9117491.1"/>
    </source>
</evidence>
<keyword evidence="1" id="KW-1133">Transmembrane helix</keyword>
<dbReference type="Proteomes" id="UP000654482">
    <property type="component" value="Unassembled WGS sequence"/>
</dbReference>